<dbReference type="InterPro" id="IPR050654">
    <property type="entry name" value="AChE-related_enzymes"/>
</dbReference>
<keyword evidence="3" id="KW-0732">Signal</keyword>
<feature type="domain" description="Carboxylesterase type B" evidence="4">
    <location>
        <begin position="32"/>
        <end position="356"/>
    </location>
</feature>
<dbReference type="PANTHER" id="PTHR43918:SF4">
    <property type="entry name" value="CARBOXYLIC ESTER HYDROLASE"/>
    <property type="match status" value="1"/>
</dbReference>
<feature type="chain" id="PRO_5034970151" description="Carboxylic ester hydrolase" evidence="3">
    <location>
        <begin position="21"/>
        <end position="502"/>
    </location>
</feature>
<reference evidence="5" key="1">
    <citation type="journal article" date="2020" name="Phytopathology">
        <title>Genome sequence and comparative analysis of Colletotrichum gloeosporioides isolated from Liriodendron leaves.</title>
        <authorList>
            <person name="Fu F.F."/>
            <person name="Hao Z."/>
            <person name="Wang P."/>
            <person name="Lu Y."/>
            <person name="Xue L.J."/>
            <person name="Wei G."/>
            <person name="Tian Y."/>
            <person name="Baishi H."/>
            <person name="Xu H."/>
            <person name="Shi J."/>
            <person name="Cheng T."/>
            <person name="Wang G."/>
            <person name="Yi Y."/>
            <person name="Chen J."/>
        </authorList>
    </citation>
    <scope>NUCLEOTIDE SEQUENCE</scope>
    <source>
        <strain evidence="5">Lc1</strain>
    </source>
</reference>
<protein>
    <recommendedName>
        <fullName evidence="3">Carboxylic ester hydrolase</fullName>
        <ecNumber evidence="3">3.1.1.-</ecNumber>
    </recommendedName>
</protein>
<feature type="signal peptide" evidence="3">
    <location>
        <begin position="1"/>
        <end position="20"/>
    </location>
</feature>
<proteinExistence type="inferred from homology"/>
<evidence type="ECO:0000259" key="4">
    <source>
        <dbReference type="Pfam" id="PF00135"/>
    </source>
</evidence>
<dbReference type="InterPro" id="IPR029058">
    <property type="entry name" value="AB_hydrolase_fold"/>
</dbReference>
<accession>A0A8H4CQK7</accession>
<keyword evidence="6" id="KW-1185">Reference proteome</keyword>
<dbReference type="RefSeq" id="XP_045267328.1">
    <property type="nucleotide sequence ID" value="XM_045406782.1"/>
</dbReference>
<dbReference type="InterPro" id="IPR002018">
    <property type="entry name" value="CarbesteraseB"/>
</dbReference>
<dbReference type="SUPFAM" id="SSF53474">
    <property type="entry name" value="alpha/beta-Hydrolases"/>
    <property type="match status" value="1"/>
</dbReference>
<comment type="caution">
    <text evidence="5">The sequence shown here is derived from an EMBL/GenBank/DDBJ whole genome shotgun (WGS) entry which is preliminary data.</text>
</comment>
<dbReference type="PANTHER" id="PTHR43918">
    <property type="entry name" value="ACETYLCHOLINESTERASE"/>
    <property type="match status" value="1"/>
</dbReference>
<dbReference type="GO" id="GO:0052689">
    <property type="term" value="F:carboxylic ester hydrolase activity"/>
    <property type="evidence" value="ECO:0007669"/>
    <property type="project" value="TreeGrafter"/>
</dbReference>
<dbReference type="InterPro" id="IPR019826">
    <property type="entry name" value="Carboxylesterase_B_AS"/>
</dbReference>
<reference evidence="5" key="2">
    <citation type="submission" date="2020-03" db="EMBL/GenBank/DDBJ databases">
        <authorList>
            <person name="Fu F.-F."/>
            <person name="Chen J."/>
        </authorList>
    </citation>
    <scope>NUCLEOTIDE SEQUENCE</scope>
    <source>
        <strain evidence="5">Lc1</strain>
    </source>
</reference>
<dbReference type="AlphaFoldDB" id="A0A8H4CQK7"/>
<dbReference type="EMBL" id="WVTB01000022">
    <property type="protein sequence ID" value="KAF3808169.1"/>
    <property type="molecule type" value="Genomic_DNA"/>
</dbReference>
<name>A0A8H4CQK7_COLGL</name>
<evidence type="ECO:0000313" key="6">
    <source>
        <dbReference type="Proteomes" id="UP000613401"/>
    </source>
</evidence>
<keyword evidence="2 3" id="KW-0378">Hydrolase</keyword>
<dbReference type="Proteomes" id="UP000613401">
    <property type="component" value="Unassembled WGS sequence"/>
</dbReference>
<evidence type="ECO:0000256" key="2">
    <source>
        <dbReference type="ARBA" id="ARBA00022801"/>
    </source>
</evidence>
<organism evidence="5 6">
    <name type="scientific">Colletotrichum gloeosporioides</name>
    <name type="common">Anthracnose fungus</name>
    <name type="synonym">Glomerella cingulata</name>
    <dbReference type="NCBI Taxonomy" id="474922"/>
    <lineage>
        <taxon>Eukaryota</taxon>
        <taxon>Fungi</taxon>
        <taxon>Dikarya</taxon>
        <taxon>Ascomycota</taxon>
        <taxon>Pezizomycotina</taxon>
        <taxon>Sordariomycetes</taxon>
        <taxon>Hypocreomycetidae</taxon>
        <taxon>Glomerellales</taxon>
        <taxon>Glomerellaceae</taxon>
        <taxon>Colletotrichum</taxon>
        <taxon>Colletotrichum gloeosporioides species complex</taxon>
    </lineage>
</organism>
<comment type="similarity">
    <text evidence="1 3">Belongs to the type-B carboxylesterase/lipase family.</text>
</comment>
<dbReference type="Gene3D" id="3.40.50.1820">
    <property type="entry name" value="alpha/beta hydrolase"/>
    <property type="match status" value="2"/>
</dbReference>
<evidence type="ECO:0000313" key="5">
    <source>
        <dbReference type="EMBL" id="KAF3808169.1"/>
    </source>
</evidence>
<evidence type="ECO:0000256" key="1">
    <source>
        <dbReference type="ARBA" id="ARBA00005964"/>
    </source>
</evidence>
<dbReference type="Pfam" id="PF00135">
    <property type="entry name" value="COesterase"/>
    <property type="match status" value="1"/>
</dbReference>
<evidence type="ECO:0000256" key="3">
    <source>
        <dbReference type="RuleBase" id="RU361235"/>
    </source>
</evidence>
<gene>
    <name evidence="5" type="ORF">GCG54_00006784</name>
</gene>
<sequence length="502" mass="53354">MKHLLPSVTVALASATLAAPQPICGNWTVGQAVKTTSGRVFGHAASDADQVSAYLGIPYAVPPIGALRFHPPIAYNGSLAINGSDFNTGYHLPVVAGPACMQPTPTDFPQSEDCLSINVWTKPQTGERKKAVLVWIHGGAYTYGGARQPMYDGQFIADTSDVVLMSINYRLGIFGFPGDPASASNLGLLDIRVAMEWVRDNAEAFGGDTSRITIFGQSAGSGMADFYSFAYASDPIASGFILQSATVVGFPALLADTLSPRWYRIADSVGCSSSNSSTAAAAAVTECMRNRTAAQIFAGFSSAETGIGSTPAFGPGVDNELVFGDYSNRSSANAAYLVGNNENEAGAFKSLQPNRTEIYWADFNFRFYTCADNIRLAQTVSTGLPSWRYRYFGDFPNLALSTNPPSGAYHGAELQPLFGTLPHDPPSTTLELETAEFLRGAWTTFAKDPVSGLLSYSGGWPLYNPSEDTMARIALNNQTGTNLGRGDAYNERCASLPANAPS</sequence>
<dbReference type="PROSITE" id="PS00122">
    <property type="entry name" value="CARBOXYLESTERASE_B_1"/>
    <property type="match status" value="1"/>
</dbReference>
<dbReference type="GeneID" id="69013932"/>
<dbReference type="EC" id="3.1.1.-" evidence="3"/>